<dbReference type="Pfam" id="PF00933">
    <property type="entry name" value="Glyco_hydro_3"/>
    <property type="match status" value="1"/>
</dbReference>
<dbReference type="PANTHER" id="PTHR30480:SF13">
    <property type="entry name" value="BETA-HEXOSAMINIDASE"/>
    <property type="match status" value="1"/>
</dbReference>
<evidence type="ECO:0000256" key="5">
    <source>
        <dbReference type="ARBA" id="ARBA00023295"/>
    </source>
</evidence>
<dbReference type="PANTHER" id="PTHR30480">
    <property type="entry name" value="BETA-HEXOSAMINIDASE-RELATED"/>
    <property type="match status" value="1"/>
</dbReference>
<feature type="domain" description="Glycoside hydrolase family 3 N-terminal" evidence="8">
    <location>
        <begin position="54"/>
        <end position="367"/>
    </location>
</feature>
<dbReference type="Gene3D" id="3.40.710.10">
    <property type="entry name" value="DD-peptidase/beta-lactamase superfamily"/>
    <property type="match status" value="1"/>
</dbReference>
<dbReference type="SUPFAM" id="SSF56601">
    <property type="entry name" value="beta-lactamase/transpeptidase-like"/>
    <property type="match status" value="1"/>
</dbReference>
<dbReference type="AlphaFoldDB" id="A0A8E2A3K1"/>
<feature type="chain" id="PRO_5034931811" description="beta-N-acetylhexosaminidase" evidence="6">
    <location>
        <begin position="26"/>
        <end position="1005"/>
    </location>
</feature>
<keyword evidence="5" id="KW-0326">Glycosidase</keyword>
<dbReference type="GO" id="GO:0009254">
    <property type="term" value="P:peptidoglycan turnover"/>
    <property type="evidence" value="ECO:0007669"/>
    <property type="project" value="TreeGrafter"/>
</dbReference>
<dbReference type="InterPro" id="IPR012338">
    <property type="entry name" value="Beta-lactam/transpept-like"/>
</dbReference>
<dbReference type="SUPFAM" id="SSF51445">
    <property type="entry name" value="(Trans)glycosidases"/>
    <property type="match status" value="1"/>
</dbReference>
<dbReference type="InterPro" id="IPR001764">
    <property type="entry name" value="Glyco_hydro_3_N"/>
</dbReference>
<name>A0A8E2A3K1_9PORP</name>
<evidence type="ECO:0000313" key="9">
    <source>
        <dbReference type="EMBL" id="NYI50758.1"/>
    </source>
</evidence>
<evidence type="ECO:0000256" key="2">
    <source>
        <dbReference type="ARBA" id="ARBA00005336"/>
    </source>
</evidence>
<accession>A0A8E2A3K1</accession>
<dbReference type="InterPro" id="IPR001466">
    <property type="entry name" value="Beta-lactam-related"/>
</dbReference>
<dbReference type="InterPro" id="IPR017853">
    <property type="entry name" value="GH"/>
</dbReference>
<dbReference type="EC" id="3.2.1.52" evidence="3"/>
<evidence type="ECO:0000259" key="8">
    <source>
        <dbReference type="Pfam" id="PF00933"/>
    </source>
</evidence>
<feature type="signal peptide" evidence="6">
    <location>
        <begin position="1"/>
        <end position="25"/>
    </location>
</feature>
<dbReference type="InterPro" id="IPR050226">
    <property type="entry name" value="NagZ_Beta-hexosaminidase"/>
</dbReference>
<dbReference type="PRINTS" id="PR00133">
    <property type="entry name" value="GLHYDRLASE3"/>
</dbReference>
<dbReference type="InterPro" id="IPR036962">
    <property type="entry name" value="Glyco_hydro_3_N_sf"/>
</dbReference>
<dbReference type="GO" id="GO:0005975">
    <property type="term" value="P:carbohydrate metabolic process"/>
    <property type="evidence" value="ECO:0007669"/>
    <property type="project" value="InterPro"/>
</dbReference>
<comment type="similarity">
    <text evidence="2">Belongs to the glycosyl hydrolase 3 family.</text>
</comment>
<keyword evidence="6" id="KW-0732">Signal</keyword>
<feature type="domain" description="Beta-lactamase-related" evidence="7">
    <location>
        <begin position="592"/>
        <end position="978"/>
    </location>
</feature>
<evidence type="ECO:0000256" key="4">
    <source>
        <dbReference type="ARBA" id="ARBA00022801"/>
    </source>
</evidence>
<keyword evidence="10" id="KW-1185">Reference proteome</keyword>
<gene>
    <name evidence="9" type="ORF">F5613_002920</name>
</gene>
<evidence type="ECO:0000259" key="7">
    <source>
        <dbReference type="Pfam" id="PF00144"/>
    </source>
</evidence>
<comment type="catalytic activity">
    <reaction evidence="1">
        <text>Hydrolysis of terminal non-reducing N-acetyl-D-hexosamine residues in N-acetyl-beta-D-hexosaminides.</text>
        <dbReference type="EC" id="3.2.1.52"/>
    </reaction>
</comment>
<evidence type="ECO:0000256" key="6">
    <source>
        <dbReference type="SAM" id="SignalP"/>
    </source>
</evidence>
<proteinExistence type="inferred from homology"/>
<comment type="caution">
    <text evidence="9">The sequence shown here is derived from an EMBL/GenBank/DDBJ whole genome shotgun (WGS) entry which is preliminary data.</text>
</comment>
<reference evidence="9 10" key="1">
    <citation type="submission" date="2020-07" db="EMBL/GenBank/DDBJ databases">
        <title>Genomic Encyclopedia of Type Strains, Phase IV (KMG-IV): sequencing the most valuable type-strain genomes for metagenomic binning, comparative biology and taxonomic classification.</title>
        <authorList>
            <person name="Goeker M."/>
        </authorList>
    </citation>
    <scope>NUCLEOTIDE SEQUENCE [LARGE SCALE GENOMIC DNA]</scope>
    <source>
        <strain evidence="9 10">DSM 23697</strain>
    </source>
</reference>
<dbReference type="Gene3D" id="3.20.20.300">
    <property type="entry name" value="Glycoside hydrolase, family 3, N-terminal domain"/>
    <property type="match status" value="1"/>
</dbReference>
<dbReference type="EMBL" id="JACCCY010000004">
    <property type="protein sequence ID" value="NYI50758.1"/>
    <property type="molecule type" value="Genomic_DNA"/>
</dbReference>
<evidence type="ECO:0000256" key="3">
    <source>
        <dbReference type="ARBA" id="ARBA00012663"/>
    </source>
</evidence>
<protein>
    <recommendedName>
        <fullName evidence="3">beta-N-acetylhexosaminidase</fullName>
        <ecNumber evidence="3">3.2.1.52</ecNumber>
    </recommendedName>
</protein>
<dbReference type="InterPro" id="IPR036881">
    <property type="entry name" value="Glyco_hydro_3_C_sf"/>
</dbReference>
<dbReference type="Pfam" id="PF00144">
    <property type="entry name" value="Beta-lactamase"/>
    <property type="match status" value="1"/>
</dbReference>
<sequence>MKRKSMMKKLIIALCLGTLSLKAGAQTEPALFQAADKTMMTHWVDSVFDSLSPEERIGQLFMVIADPSSNTRNMNRLLTYVKEQKIGGILYHTGNPVTQATVTNKLQETARVPLLVALDGEWGLSMRLTGTPRFPQNMMLGAIEDISLLRAYGEEVGRQCREMGIHINFAPVLDVNSNTGNPVIGLRSYGEDPQAVAERGSAYAAGIESAGIISVAKHFPGHGDTFEDSHYTLPSVFHDRVRLDSIELPPFRRYISDGYAGVMTGHLYVPVLGRRSPLPTSLNKEVVTGLLQEELGFRGLTFTDALAMKGASVASKDTNSCVLALLAGNDVLLAPANPARDFTAVKEAIASGVLDVRDIESKCIKILQYKYIAGLSNYRPVEIAGLQNRINTSHAAYLVNRLNAEGLTLLKNDNDILPVRALARKKIAALAIGESEGNPFQTMLNRYDSVACFQISRTSSPAEIARVYKQLNTYDLILCSVHTVRIPENDAFRKLTAAKPVVLTFFTLPYYCKEYAASINNAKGMLVGYENTDAAQTYAAQLIFGGIAGKGKLSVTIPDLYFAGSGLATEPVRLGYQEPEAAGLDPTKLAEIDSIVQEGLRAKAFPGCQVLVAKDGQVIYNKSFGYYTYDNLQPVTERAVYDLASSSKAAGTVTALMKAYEKKGFTLNSRLAEFVPSMQNSNKKDIRIRDLLYHESGLVPSITFYTSAIDSSSFRGSLYSSKKDAAHPRRFDANSFVNTTFRYRSDLVSDTLRPGFSTQVARNFYLNNTFRDTIFRIIAQSPLQTPGKYLYSCINFILLQQVAEQQMQMPLNEILGRYFTAPLGAGNTLYNPLTRIDSLWVVPTEDDFFVRRQLLRGYVHDEAAAFMGGVSGNAGLFSNANDLAKLLQMLLNEGVYGGERYLQQETLRLFTQSKTPNSHRGLGYDKPWPENPRLSSCGLLAPRSVYGHTGYTGTCFWIDPDNRLIYIFLSNRVHSTRANNSLAAMNIRTRIQDAIYKSFNGKSKK</sequence>
<dbReference type="Proteomes" id="UP000574332">
    <property type="component" value="Unassembled WGS sequence"/>
</dbReference>
<dbReference type="GO" id="GO:0004563">
    <property type="term" value="F:beta-N-acetylhexosaminidase activity"/>
    <property type="evidence" value="ECO:0007669"/>
    <property type="project" value="UniProtKB-EC"/>
</dbReference>
<organism evidence="9 10">
    <name type="scientific">Macellibacteroides fermentans</name>
    <dbReference type="NCBI Taxonomy" id="879969"/>
    <lineage>
        <taxon>Bacteria</taxon>
        <taxon>Pseudomonadati</taxon>
        <taxon>Bacteroidota</taxon>
        <taxon>Bacteroidia</taxon>
        <taxon>Bacteroidales</taxon>
        <taxon>Porphyromonadaceae</taxon>
        <taxon>Macellibacteroides</taxon>
    </lineage>
</organism>
<evidence type="ECO:0000313" key="10">
    <source>
        <dbReference type="Proteomes" id="UP000574332"/>
    </source>
</evidence>
<dbReference type="Gene3D" id="3.40.50.1700">
    <property type="entry name" value="Glycoside hydrolase family 3 C-terminal domain"/>
    <property type="match status" value="1"/>
</dbReference>
<evidence type="ECO:0000256" key="1">
    <source>
        <dbReference type="ARBA" id="ARBA00001231"/>
    </source>
</evidence>
<keyword evidence="4 9" id="KW-0378">Hydrolase</keyword>